<name>A0ABW0BAM4_9ACTN</name>
<evidence type="ECO:0000256" key="8">
    <source>
        <dbReference type="RuleBase" id="RU000461"/>
    </source>
</evidence>
<dbReference type="Proteomes" id="UP001596208">
    <property type="component" value="Unassembled WGS sequence"/>
</dbReference>
<dbReference type="PROSITE" id="PS00086">
    <property type="entry name" value="CYTOCHROME_P450"/>
    <property type="match status" value="1"/>
</dbReference>
<dbReference type="NCBIfam" id="NF045816">
    <property type="entry name" value="PentlenlactSyn"/>
    <property type="match status" value="1"/>
</dbReference>
<dbReference type="Pfam" id="PF00067">
    <property type="entry name" value="p450"/>
    <property type="match status" value="1"/>
</dbReference>
<dbReference type="InterPro" id="IPR054976">
    <property type="entry name" value="PentlenlactSyn"/>
</dbReference>
<keyword evidence="5 8" id="KW-0560">Oxidoreductase</keyword>
<dbReference type="InterPro" id="IPR001128">
    <property type="entry name" value="Cyt_P450"/>
</dbReference>
<dbReference type="PRINTS" id="PR00385">
    <property type="entry name" value="P450"/>
</dbReference>
<keyword evidence="6 8" id="KW-0408">Iron</keyword>
<evidence type="ECO:0000256" key="1">
    <source>
        <dbReference type="ARBA" id="ARBA00001971"/>
    </source>
</evidence>
<evidence type="ECO:0000256" key="4">
    <source>
        <dbReference type="ARBA" id="ARBA00022723"/>
    </source>
</evidence>
<dbReference type="EC" id="1.14.19.8" evidence="9"/>
<dbReference type="InterPro" id="IPR017972">
    <property type="entry name" value="Cyt_P450_CS"/>
</dbReference>
<dbReference type="Gene3D" id="1.10.630.10">
    <property type="entry name" value="Cytochrome P450"/>
    <property type="match status" value="1"/>
</dbReference>
<dbReference type="SUPFAM" id="SSF48264">
    <property type="entry name" value="Cytochrome P450"/>
    <property type="match status" value="1"/>
</dbReference>
<protein>
    <submittedName>
        <fullName evidence="9">Pentalenolactone synthase</fullName>
        <ecNumber evidence="9">1.14.19.8</ecNumber>
    </submittedName>
</protein>
<keyword evidence="3 8" id="KW-0349">Heme</keyword>
<keyword evidence="10" id="KW-1185">Reference proteome</keyword>
<dbReference type="InterPro" id="IPR036396">
    <property type="entry name" value="Cyt_P450_sf"/>
</dbReference>
<evidence type="ECO:0000256" key="5">
    <source>
        <dbReference type="ARBA" id="ARBA00023002"/>
    </source>
</evidence>
<comment type="caution">
    <text evidence="9">The sequence shown here is derived from an EMBL/GenBank/DDBJ whole genome shotgun (WGS) entry which is preliminary data.</text>
</comment>
<evidence type="ECO:0000256" key="7">
    <source>
        <dbReference type="ARBA" id="ARBA00023033"/>
    </source>
</evidence>
<dbReference type="GO" id="GO:0016491">
    <property type="term" value="F:oxidoreductase activity"/>
    <property type="evidence" value="ECO:0007669"/>
    <property type="project" value="UniProtKB-KW"/>
</dbReference>
<dbReference type="InterPro" id="IPR002397">
    <property type="entry name" value="Cyt_P450_B"/>
</dbReference>
<dbReference type="PRINTS" id="PR00359">
    <property type="entry name" value="BP450"/>
</dbReference>
<comment type="cofactor">
    <cofactor evidence="1">
        <name>heme</name>
        <dbReference type="ChEBI" id="CHEBI:30413"/>
    </cofactor>
</comment>
<keyword evidence="7 8" id="KW-0503">Monooxygenase</keyword>
<organism evidence="9 10">
    <name type="scientific">Streptomyces mutomycini</name>
    <dbReference type="NCBI Taxonomy" id="284036"/>
    <lineage>
        <taxon>Bacteria</taxon>
        <taxon>Bacillati</taxon>
        <taxon>Actinomycetota</taxon>
        <taxon>Actinomycetes</taxon>
        <taxon>Kitasatosporales</taxon>
        <taxon>Streptomycetaceae</taxon>
        <taxon>Streptomyces</taxon>
    </lineage>
</organism>
<dbReference type="PANTHER" id="PTHR46696">
    <property type="entry name" value="P450, PUTATIVE (EUROFUNG)-RELATED"/>
    <property type="match status" value="1"/>
</dbReference>
<reference evidence="10" key="1">
    <citation type="journal article" date="2019" name="Int. J. Syst. Evol. Microbiol.">
        <title>The Global Catalogue of Microorganisms (GCM) 10K type strain sequencing project: providing services to taxonomists for standard genome sequencing and annotation.</title>
        <authorList>
            <consortium name="The Broad Institute Genomics Platform"/>
            <consortium name="The Broad Institute Genome Sequencing Center for Infectious Disease"/>
            <person name="Wu L."/>
            <person name="Ma J."/>
        </authorList>
    </citation>
    <scope>NUCLEOTIDE SEQUENCE [LARGE SCALE GENOMIC DNA]</scope>
    <source>
        <strain evidence="10">CGMCC 4.1721</strain>
    </source>
</reference>
<dbReference type="RefSeq" id="WP_381824711.1">
    <property type="nucleotide sequence ID" value="NZ_JBHSKI010000015.1"/>
</dbReference>
<dbReference type="EMBL" id="JBHSKI010000015">
    <property type="protein sequence ID" value="MFC5174303.1"/>
    <property type="molecule type" value="Genomic_DNA"/>
</dbReference>
<comment type="similarity">
    <text evidence="2 8">Belongs to the cytochrome P450 family.</text>
</comment>
<evidence type="ECO:0000256" key="2">
    <source>
        <dbReference type="ARBA" id="ARBA00010617"/>
    </source>
</evidence>
<evidence type="ECO:0000313" key="10">
    <source>
        <dbReference type="Proteomes" id="UP001596208"/>
    </source>
</evidence>
<dbReference type="CDD" id="cd11031">
    <property type="entry name" value="Cyp158A-like"/>
    <property type="match status" value="1"/>
</dbReference>
<evidence type="ECO:0000313" key="9">
    <source>
        <dbReference type="EMBL" id="MFC5174303.1"/>
    </source>
</evidence>
<evidence type="ECO:0000256" key="3">
    <source>
        <dbReference type="ARBA" id="ARBA00022617"/>
    </source>
</evidence>
<sequence length="407" mass="45026">MRDVTRTGQMKELPRLPFDNPDILGIAPQMRALQQEGPITRVRTAGEDAWLVTRYDEVKALLADRRLGLSNPSPKPSAKSAARGFMMALMAGDDYATEATDHPQMRELLVPRFSTRRMRLMKTRIEHHVDDLLDQLADSAAPVDLHHALSFPLPTMVVCDLLGVPLADRERFGQWARGTFDQSDNQHSANTFQQVVDYMTELVARKRIEPGDDILSELIAEKDGTLSDAEIAQLGNAVLLFGYETTIVRIDMGVLLLLRNPAQRAELARNPALAPAAVEEILRLAVGGKGSNALIPRYAHSDVTVGGTVIRTGDAVMLAIGAANIDGRAFPDSGLFDLARVKPRSHLAFGHGTRHCIGRVLARIELTAVFERLFRRLPDLQLAVPEESLRWQEHRITGGFDEIPVTF</sequence>
<evidence type="ECO:0000256" key="6">
    <source>
        <dbReference type="ARBA" id="ARBA00023004"/>
    </source>
</evidence>
<gene>
    <name evidence="9" type="primary">penM</name>
    <name evidence="9" type="synonym">pntM</name>
    <name evidence="9" type="ORF">ACFPRK_27495</name>
</gene>
<keyword evidence="4 8" id="KW-0479">Metal-binding</keyword>
<dbReference type="PANTHER" id="PTHR46696:SF5">
    <property type="entry name" value="CYTOCHROME P450 BJ-1"/>
    <property type="match status" value="1"/>
</dbReference>
<accession>A0ABW0BAM4</accession>
<proteinExistence type="inferred from homology"/>